<dbReference type="SUPFAM" id="SSF63829">
    <property type="entry name" value="Calcium-dependent phosphotriesterase"/>
    <property type="match status" value="1"/>
</dbReference>
<keyword evidence="2" id="KW-1185">Reference proteome</keyword>
<dbReference type="EMBL" id="CAUWAG010000006">
    <property type="protein sequence ID" value="CAJ2504003.1"/>
    <property type="molecule type" value="Genomic_DNA"/>
</dbReference>
<dbReference type="Proteomes" id="UP001295740">
    <property type="component" value="Unassembled WGS sequence"/>
</dbReference>
<comment type="caution">
    <text evidence="1">The sequence shown here is derived from an EMBL/GenBank/DDBJ whole genome shotgun (WGS) entry which is preliminary data.</text>
</comment>
<protein>
    <submittedName>
        <fullName evidence="1">Uu.00g113970.m01.CDS01</fullName>
    </submittedName>
</protein>
<dbReference type="InterPro" id="IPR011042">
    <property type="entry name" value="6-blade_b-propeller_TolB-like"/>
</dbReference>
<reference evidence="1" key="1">
    <citation type="submission" date="2023-10" db="EMBL/GenBank/DDBJ databases">
        <authorList>
            <person name="Hackl T."/>
        </authorList>
    </citation>
    <scope>NUCLEOTIDE SEQUENCE</scope>
</reference>
<dbReference type="AlphaFoldDB" id="A0AAI8YE67"/>
<sequence length="125" mass="13277">MADVPTATSSVVLIADRCHIELGLAPWKRHRVGRTNPGLVSTYVRLAIGEEGYPVAANLDDFAFDKAGKTWVTTDFTSKVFIVDADGSGQLVVGGGSAAAFGRTWGDSQILEGRLGTNIYTPFTS</sequence>
<gene>
    <name evidence="1" type="ORF">KHLLAP_LOCUS4471</name>
</gene>
<accession>A0AAI8YE67</accession>
<dbReference type="Gene3D" id="2.120.10.30">
    <property type="entry name" value="TolB, C-terminal domain"/>
    <property type="match status" value="1"/>
</dbReference>
<evidence type="ECO:0000313" key="1">
    <source>
        <dbReference type="EMBL" id="CAJ2504003.1"/>
    </source>
</evidence>
<organism evidence="1 2">
    <name type="scientific">Anthostomella pinea</name>
    <dbReference type="NCBI Taxonomy" id="933095"/>
    <lineage>
        <taxon>Eukaryota</taxon>
        <taxon>Fungi</taxon>
        <taxon>Dikarya</taxon>
        <taxon>Ascomycota</taxon>
        <taxon>Pezizomycotina</taxon>
        <taxon>Sordariomycetes</taxon>
        <taxon>Xylariomycetidae</taxon>
        <taxon>Xylariales</taxon>
        <taxon>Xylariaceae</taxon>
        <taxon>Anthostomella</taxon>
    </lineage>
</organism>
<name>A0AAI8YE67_9PEZI</name>
<evidence type="ECO:0000313" key="2">
    <source>
        <dbReference type="Proteomes" id="UP001295740"/>
    </source>
</evidence>
<proteinExistence type="predicted"/>